<organism evidence="3 4">
    <name type="scientific">Photorhabdus luminescens subsp. sonorensis</name>
    <dbReference type="NCBI Taxonomy" id="1173677"/>
    <lineage>
        <taxon>Bacteria</taxon>
        <taxon>Pseudomonadati</taxon>
        <taxon>Pseudomonadota</taxon>
        <taxon>Gammaproteobacteria</taxon>
        <taxon>Enterobacterales</taxon>
        <taxon>Morganellaceae</taxon>
        <taxon>Photorhabdus</taxon>
    </lineage>
</organism>
<dbReference type="GO" id="GO:0045892">
    <property type="term" value="P:negative regulation of DNA-templated transcription"/>
    <property type="evidence" value="ECO:0007669"/>
    <property type="project" value="InterPro"/>
</dbReference>
<accession>A0A5C4RKT6</accession>
<dbReference type="Gene3D" id="2.10.109.10">
    <property type="entry name" value="Umud Fragment, subunit A"/>
    <property type="match status" value="1"/>
</dbReference>
<sequence length="186" mass="21231">MQQYANARETIDRICLAYKFKSYSQLANYLSISKGSLGNRITRDNFPYDIVLRCALETGASIEWLSFGIGNMNSTIAETVKLTTFELVDEKLQQSSSLTFDKDILPKNYGDIEAIKYGENIYFIDRKQKNTNDGKWLIEFSGKYQFKELELIPGNKIRMDGGKYPIDCDIDDITVLGKVISIYTVL</sequence>
<dbReference type="Pfam" id="PF07022">
    <property type="entry name" value="Phage_CI_repr"/>
    <property type="match status" value="1"/>
</dbReference>
<dbReference type="AlphaFoldDB" id="A0A5C4RKT6"/>
<dbReference type="Gene3D" id="1.10.260.40">
    <property type="entry name" value="lambda repressor-like DNA-binding domains"/>
    <property type="match status" value="1"/>
</dbReference>
<comment type="caution">
    <text evidence="3">The sequence shown here is derived from an EMBL/GenBank/DDBJ whole genome shotgun (WGS) entry which is preliminary data.</text>
</comment>
<dbReference type="Proteomes" id="UP000307592">
    <property type="component" value="Unassembled WGS sequence"/>
</dbReference>
<dbReference type="InterPro" id="IPR032499">
    <property type="entry name" value="Phage_CI_C"/>
</dbReference>
<dbReference type="InterPro" id="IPR010744">
    <property type="entry name" value="Phage_CI_N"/>
</dbReference>
<protein>
    <submittedName>
        <fullName evidence="3">Repressor protein CI</fullName>
    </submittedName>
</protein>
<reference evidence="3 4" key="1">
    <citation type="submission" date="2019-01" db="EMBL/GenBank/DDBJ databases">
        <title>Draft genome assembly of Photorhabdus luminescens subsp. sonorensis Caborca.</title>
        <authorList>
            <person name="Duong D.A."/>
            <person name="Espinosa-Artiles P."/>
            <person name="Orozco R.A."/>
            <person name="Molnar I."/>
            <person name="Stock P."/>
        </authorList>
    </citation>
    <scope>NUCLEOTIDE SEQUENCE [LARGE SCALE GENOMIC DNA]</scope>
    <source>
        <strain evidence="3 4">Caborca</strain>
    </source>
</reference>
<evidence type="ECO:0000313" key="3">
    <source>
        <dbReference type="EMBL" id="TNH44415.1"/>
    </source>
</evidence>
<feature type="domain" description="Bacteriophage CI repressor C-terminal" evidence="2">
    <location>
        <begin position="84"/>
        <end position="180"/>
    </location>
</feature>
<name>A0A5C4RKT6_PHOLU</name>
<dbReference type="GO" id="GO:0003677">
    <property type="term" value="F:DNA binding"/>
    <property type="evidence" value="ECO:0007669"/>
    <property type="project" value="InterPro"/>
</dbReference>
<evidence type="ECO:0000259" key="1">
    <source>
        <dbReference type="Pfam" id="PF07022"/>
    </source>
</evidence>
<dbReference type="Pfam" id="PF16452">
    <property type="entry name" value="Phage_CI_C"/>
    <property type="match status" value="1"/>
</dbReference>
<evidence type="ECO:0000259" key="2">
    <source>
        <dbReference type="Pfam" id="PF16452"/>
    </source>
</evidence>
<gene>
    <name evidence="3" type="ORF">EP164_05650</name>
</gene>
<dbReference type="RefSeq" id="WP_139654934.1">
    <property type="nucleotide sequence ID" value="NZ_CAWOQH010000188.1"/>
</dbReference>
<feature type="domain" description="Bacteriophage CI repressor N-terminal" evidence="1">
    <location>
        <begin position="10"/>
        <end position="72"/>
    </location>
</feature>
<dbReference type="EMBL" id="SBIJ01000006">
    <property type="protein sequence ID" value="TNH44415.1"/>
    <property type="molecule type" value="Genomic_DNA"/>
</dbReference>
<proteinExistence type="predicted"/>
<dbReference type="GO" id="GO:0051259">
    <property type="term" value="P:protein complex oligomerization"/>
    <property type="evidence" value="ECO:0007669"/>
    <property type="project" value="InterPro"/>
</dbReference>
<evidence type="ECO:0000313" key="4">
    <source>
        <dbReference type="Proteomes" id="UP000307592"/>
    </source>
</evidence>
<dbReference type="InterPro" id="IPR010982">
    <property type="entry name" value="Lambda_DNA-bd_dom_sf"/>
</dbReference>